<evidence type="ECO:0000313" key="2">
    <source>
        <dbReference type="Proteomes" id="UP001231915"/>
    </source>
</evidence>
<accession>A0ABT7EU47</accession>
<organism evidence="1 2">
    <name type="scientific">Pseudoalteromonas obscura</name>
    <dbReference type="NCBI Taxonomy" id="3048491"/>
    <lineage>
        <taxon>Bacteria</taxon>
        <taxon>Pseudomonadati</taxon>
        <taxon>Pseudomonadota</taxon>
        <taxon>Gammaproteobacteria</taxon>
        <taxon>Alteromonadales</taxon>
        <taxon>Pseudoalteromonadaceae</taxon>
        <taxon>Pseudoalteromonas</taxon>
    </lineage>
</organism>
<keyword evidence="2" id="KW-1185">Reference proteome</keyword>
<dbReference type="RefSeq" id="WP_284138859.1">
    <property type="nucleotide sequence ID" value="NZ_JASJUT010000020.1"/>
</dbReference>
<reference evidence="1 2" key="1">
    <citation type="submission" date="2023-05" db="EMBL/GenBank/DDBJ databases">
        <title>Pseudoalteromonas ardens sp. nov., Pseudoalteromonas obscura sp. nov., and Pseudoalteromonas umbrosa sp. nov., isolated from the coral Montipora capitata.</title>
        <authorList>
            <person name="Thomas E.M."/>
            <person name="Smith E.M."/>
            <person name="Papke E."/>
            <person name="Shlafstein M.D."/>
            <person name="Oline D.K."/>
            <person name="Videau P."/>
            <person name="Saw J.H."/>
            <person name="Strangman W.K."/>
            <person name="Ushijima B."/>
        </authorList>
    </citation>
    <scope>NUCLEOTIDE SEQUENCE [LARGE SCALE GENOMIC DNA]</scope>
    <source>
        <strain evidence="1 2">P94</strain>
    </source>
</reference>
<evidence type="ECO:0000313" key="1">
    <source>
        <dbReference type="EMBL" id="MDK2598577.1"/>
    </source>
</evidence>
<gene>
    <name evidence="1" type="ORF">QNM18_26320</name>
</gene>
<dbReference type="EMBL" id="JASJUT010000020">
    <property type="protein sequence ID" value="MDK2598577.1"/>
    <property type="molecule type" value="Genomic_DNA"/>
</dbReference>
<proteinExistence type="predicted"/>
<comment type="caution">
    <text evidence="1">The sequence shown here is derived from an EMBL/GenBank/DDBJ whole genome shotgun (WGS) entry which is preliminary data.</text>
</comment>
<dbReference type="Proteomes" id="UP001231915">
    <property type="component" value="Unassembled WGS sequence"/>
</dbReference>
<name>A0ABT7EU47_9GAMM</name>
<protein>
    <submittedName>
        <fullName evidence="1">Uncharacterized protein</fullName>
    </submittedName>
</protein>
<sequence>MKLDALYPQDDHFTYRSGRLEKSIARCAGITEVTCVCAIKNMTELHGTLRLLEMQLLKPVELVVCHSPELYIEAYQKTTFDVRLLPTRLTLSLAERTSEQLALAVNCDYVVIWPVLKTWVSKAWILSQITYLREKLLDAAVLSLDKAEDYYCSQDEGLCCTKEFFLAKHQASDKKFGFQVSSRKQILKTDS</sequence>